<name>A0AAV6KI40_9ERIC</name>
<protein>
    <recommendedName>
        <fullName evidence="2">PB1 domain-containing protein</fullName>
    </recommendedName>
</protein>
<sequence length="667" mass="74870">MAEAVVYGGRREQEQEEVEDFDGDFKNYMDTELHWSRLKSSEALEGRTLLTTQNQPFALGKTSDKLGLCEYRMISKESKFYVDRKSGEQEEEQLGLPGRVFLYQLHESAPNVDHYSVNEYPQCHLGSHSPIKAAWAVPVFEHSSQTCVGVLELVSSMENVAFWYRRSFVRNLDRVFQEQGLQCFDLYKHYEMQRQYENEDLKTAFTKIRMLMKAVCENHSLPLALSWVPCGDCNALLRGHSVGYCNNDQFHEFIMVSQAHHIRQGQGVVGLALSSPNLSYCSDVTQFSIAEYPLVPYARKCRLSACFAICLQSSCTGNDVYVLEFFLPSSNKDVDDSWISFNRILGTIKEVFKNFKLASGQELGEELSVAVIDFQNGQKLHSVHIIPAGRSLPGLEPLHNGGVTMQLRTQDQPSMEAINNAMTFASAEGNNISSFLPRLEPLQNGGVTMQLDSLDQPSMNAMNSGMNFVNTEEHYVFVTSSDSSEEEGTTKTEEREHKRTGVRIDVSFEDKCSNLTRDNAASKLEVSISTLKPPHNVKNIDPTRPLLVDQERIPQLSSGPPSNQAPVSVAHVRPHDTAFQNANMVTIRAKYVNNITLKFGLSTSSGITELRQQVAKRLNLEPETYNIRYTDEDGEVILLACDDDLQDCIHASKSLGNTSVVVLLEPK</sequence>
<dbReference type="Pfam" id="PF22922">
    <property type="entry name" value="GAF_NLP"/>
    <property type="match status" value="1"/>
</dbReference>
<dbReference type="GO" id="GO:0003700">
    <property type="term" value="F:DNA-binding transcription factor activity"/>
    <property type="evidence" value="ECO:0007669"/>
    <property type="project" value="InterPro"/>
</dbReference>
<dbReference type="InterPro" id="IPR055081">
    <property type="entry name" value="NLP1-9_GAF"/>
</dbReference>
<evidence type="ECO:0000256" key="1">
    <source>
        <dbReference type="SAM" id="MobiDB-lite"/>
    </source>
</evidence>
<dbReference type="Gene3D" id="3.10.20.90">
    <property type="entry name" value="Phosphatidylinositol 3-kinase Catalytic Subunit, Chain A, domain 1"/>
    <property type="match status" value="1"/>
</dbReference>
<organism evidence="3 4">
    <name type="scientific">Rhododendron griersonianum</name>
    <dbReference type="NCBI Taxonomy" id="479676"/>
    <lineage>
        <taxon>Eukaryota</taxon>
        <taxon>Viridiplantae</taxon>
        <taxon>Streptophyta</taxon>
        <taxon>Embryophyta</taxon>
        <taxon>Tracheophyta</taxon>
        <taxon>Spermatophyta</taxon>
        <taxon>Magnoliopsida</taxon>
        <taxon>eudicotyledons</taxon>
        <taxon>Gunneridae</taxon>
        <taxon>Pentapetalae</taxon>
        <taxon>asterids</taxon>
        <taxon>Ericales</taxon>
        <taxon>Ericaceae</taxon>
        <taxon>Ericoideae</taxon>
        <taxon>Rhodoreae</taxon>
        <taxon>Rhododendron</taxon>
    </lineage>
</organism>
<evidence type="ECO:0000259" key="2">
    <source>
        <dbReference type="PROSITE" id="PS51745"/>
    </source>
</evidence>
<feature type="domain" description="PB1" evidence="2">
    <location>
        <begin position="584"/>
        <end position="667"/>
    </location>
</feature>
<dbReference type="Proteomes" id="UP000823749">
    <property type="component" value="Chromosome 4"/>
</dbReference>
<comment type="caution">
    <text evidence="3">The sequence shown here is derived from an EMBL/GenBank/DDBJ whole genome shotgun (WGS) entry which is preliminary data.</text>
</comment>
<dbReference type="EMBL" id="JACTNZ010000004">
    <property type="protein sequence ID" value="KAG5552211.1"/>
    <property type="molecule type" value="Genomic_DNA"/>
</dbReference>
<dbReference type="PANTHER" id="PTHR32002">
    <property type="entry name" value="PROTEIN NLP8"/>
    <property type="match status" value="1"/>
</dbReference>
<feature type="region of interest" description="Disordered" evidence="1">
    <location>
        <begin position="479"/>
        <end position="498"/>
    </location>
</feature>
<feature type="compositionally biased region" description="Basic and acidic residues" evidence="1">
    <location>
        <begin position="488"/>
        <end position="498"/>
    </location>
</feature>
<dbReference type="Pfam" id="PF00564">
    <property type="entry name" value="PB1"/>
    <property type="match status" value="1"/>
</dbReference>
<evidence type="ECO:0000313" key="4">
    <source>
        <dbReference type="Proteomes" id="UP000823749"/>
    </source>
</evidence>
<dbReference type="InterPro" id="IPR045012">
    <property type="entry name" value="NLP"/>
</dbReference>
<proteinExistence type="predicted"/>
<dbReference type="AlphaFoldDB" id="A0AAV6KI40"/>
<dbReference type="InterPro" id="IPR000270">
    <property type="entry name" value="PB1_dom"/>
</dbReference>
<dbReference type="InterPro" id="IPR053793">
    <property type="entry name" value="PB1-like"/>
</dbReference>
<dbReference type="SUPFAM" id="SSF54277">
    <property type="entry name" value="CAD &amp; PB1 domains"/>
    <property type="match status" value="1"/>
</dbReference>
<keyword evidence="4" id="KW-1185">Reference proteome</keyword>
<dbReference type="PROSITE" id="PS51745">
    <property type="entry name" value="PB1"/>
    <property type="match status" value="1"/>
</dbReference>
<reference evidence="3" key="1">
    <citation type="submission" date="2020-08" db="EMBL/GenBank/DDBJ databases">
        <title>Plant Genome Project.</title>
        <authorList>
            <person name="Zhang R.-G."/>
        </authorList>
    </citation>
    <scope>NUCLEOTIDE SEQUENCE</scope>
    <source>
        <strain evidence="3">WSP0</strain>
        <tissue evidence="3">Leaf</tissue>
    </source>
</reference>
<accession>A0AAV6KI40</accession>
<dbReference type="SMART" id="SM00666">
    <property type="entry name" value="PB1"/>
    <property type="match status" value="1"/>
</dbReference>
<dbReference type="PANTHER" id="PTHR32002:SF77">
    <property type="entry name" value="PROTEIN NLP6-LIKE ISOFORM X1"/>
    <property type="match status" value="1"/>
</dbReference>
<evidence type="ECO:0000313" key="3">
    <source>
        <dbReference type="EMBL" id="KAG5552211.1"/>
    </source>
</evidence>
<gene>
    <name evidence="3" type="ORF">RHGRI_010335</name>
</gene>